<keyword evidence="3 9" id="KW-0812">Transmembrane</keyword>
<accession>A0ABW1SXI8</accession>
<evidence type="ECO:0000259" key="10">
    <source>
        <dbReference type="Pfam" id="PF07885"/>
    </source>
</evidence>
<keyword evidence="7 11" id="KW-0407">Ion channel</keyword>
<dbReference type="EMBL" id="JBHSTI010000002">
    <property type="protein sequence ID" value="MFC6236588.1"/>
    <property type="molecule type" value="Genomic_DNA"/>
</dbReference>
<dbReference type="GO" id="GO:0034220">
    <property type="term" value="P:monoatomic ion transmembrane transport"/>
    <property type="evidence" value="ECO:0007669"/>
    <property type="project" value="UniProtKB-KW"/>
</dbReference>
<keyword evidence="4 9" id="KW-1133">Transmembrane helix</keyword>
<evidence type="ECO:0000313" key="11">
    <source>
        <dbReference type="EMBL" id="MFC6236588.1"/>
    </source>
</evidence>
<feature type="transmembrane region" description="Helical" evidence="9">
    <location>
        <begin position="45"/>
        <end position="66"/>
    </location>
</feature>
<evidence type="ECO:0000256" key="5">
    <source>
        <dbReference type="ARBA" id="ARBA00023065"/>
    </source>
</evidence>
<dbReference type="InterPro" id="IPR028325">
    <property type="entry name" value="VG_K_chnl"/>
</dbReference>
<feature type="transmembrane region" description="Helical" evidence="9">
    <location>
        <begin position="146"/>
        <end position="163"/>
    </location>
</feature>
<evidence type="ECO:0000256" key="7">
    <source>
        <dbReference type="ARBA" id="ARBA00023303"/>
    </source>
</evidence>
<comment type="caution">
    <text evidence="11">The sequence shown here is derived from an EMBL/GenBank/DDBJ whole genome shotgun (WGS) entry which is preliminary data.</text>
</comment>
<keyword evidence="5" id="KW-0406">Ion transport</keyword>
<reference evidence="12" key="1">
    <citation type="journal article" date="2019" name="Int. J. Syst. Evol. Microbiol.">
        <title>The Global Catalogue of Microorganisms (GCM) 10K type strain sequencing project: providing services to taxonomists for standard genome sequencing and annotation.</title>
        <authorList>
            <consortium name="The Broad Institute Genomics Platform"/>
            <consortium name="The Broad Institute Genome Sequencing Center for Infectious Disease"/>
            <person name="Wu L."/>
            <person name="Ma J."/>
        </authorList>
    </citation>
    <scope>NUCLEOTIDE SEQUENCE [LARGE SCALE GENOMIC DNA]</scope>
    <source>
        <strain evidence="12">CGMCC 4.7317</strain>
    </source>
</reference>
<dbReference type="PANTHER" id="PTHR11537:SF254">
    <property type="entry name" value="POTASSIUM VOLTAGE-GATED CHANNEL PROTEIN SHAB"/>
    <property type="match status" value="1"/>
</dbReference>
<feature type="transmembrane region" description="Helical" evidence="9">
    <location>
        <begin position="19"/>
        <end position="39"/>
    </location>
</feature>
<dbReference type="Pfam" id="PF07885">
    <property type="entry name" value="Ion_trans_2"/>
    <property type="match status" value="1"/>
</dbReference>
<name>A0ABW1SXI8_9ACTN</name>
<evidence type="ECO:0000256" key="4">
    <source>
        <dbReference type="ARBA" id="ARBA00022989"/>
    </source>
</evidence>
<gene>
    <name evidence="11" type="ORF">ACFQGU_01765</name>
</gene>
<evidence type="ECO:0000256" key="2">
    <source>
        <dbReference type="ARBA" id="ARBA00022448"/>
    </source>
</evidence>
<dbReference type="Proteomes" id="UP001596138">
    <property type="component" value="Unassembled WGS sequence"/>
</dbReference>
<keyword evidence="6 9" id="KW-0472">Membrane</keyword>
<keyword evidence="2" id="KW-0813">Transport</keyword>
<evidence type="ECO:0000256" key="8">
    <source>
        <dbReference type="SAM" id="MobiDB-lite"/>
    </source>
</evidence>
<evidence type="ECO:0000256" key="6">
    <source>
        <dbReference type="ARBA" id="ARBA00023136"/>
    </source>
</evidence>
<dbReference type="SUPFAM" id="SSF81324">
    <property type="entry name" value="Voltage-gated potassium channels"/>
    <property type="match status" value="1"/>
</dbReference>
<feature type="domain" description="Potassium channel" evidence="10">
    <location>
        <begin position="120"/>
        <end position="199"/>
    </location>
</feature>
<feature type="transmembrane region" description="Helical" evidence="9">
    <location>
        <begin position="115"/>
        <end position="134"/>
    </location>
</feature>
<keyword evidence="12" id="KW-1185">Reference proteome</keyword>
<evidence type="ECO:0000256" key="9">
    <source>
        <dbReference type="SAM" id="Phobius"/>
    </source>
</evidence>
<evidence type="ECO:0000256" key="1">
    <source>
        <dbReference type="ARBA" id="ARBA00004141"/>
    </source>
</evidence>
<feature type="region of interest" description="Disordered" evidence="8">
    <location>
        <begin position="229"/>
        <end position="248"/>
    </location>
</feature>
<comment type="subcellular location">
    <subcellularLocation>
        <location evidence="1">Membrane</location>
        <topology evidence="1">Multi-pass membrane protein</topology>
    </subcellularLocation>
</comment>
<dbReference type="Gene3D" id="1.20.5.110">
    <property type="match status" value="1"/>
</dbReference>
<dbReference type="PRINTS" id="PR00169">
    <property type="entry name" value="KCHANNEL"/>
</dbReference>
<feature type="transmembrane region" description="Helical" evidence="9">
    <location>
        <begin position="175"/>
        <end position="196"/>
    </location>
</feature>
<organism evidence="11 12">
    <name type="scientific">Longivirga aurantiaca</name>
    <dbReference type="NCBI Taxonomy" id="1837743"/>
    <lineage>
        <taxon>Bacteria</taxon>
        <taxon>Bacillati</taxon>
        <taxon>Actinomycetota</taxon>
        <taxon>Actinomycetes</taxon>
        <taxon>Sporichthyales</taxon>
        <taxon>Sporichthyaceae</taxon>
        <taxon>Longivirga</taxon>
    </lineage>
</organism>
<evidence type="ECO:0000313" key="12">
    <source>
        <dbReference type="Proteomes" id="UP001596138"/>
    </source>
</evidence>
<feature type="transmembrane region" description="Helical" evidence="9">
    <location>
        <begin position="78"/>
        <end position="103"/>
    </location>
</feature>
<sequence>MTETPLAHRRHTYEDRSSIVLFAAAVLFLAGLLELIAGAGDTATGSFLIAISWVVFALDLVIRIALDDDRRAFLRRHWFEVVAVAIPFFRIGMIAYVFVRLAFHRGRLIQRVQVYAAYLTVLIVIFGAVLVLAAERDYPDSNIHSYGDAIWWALVTVTTVGYGDYVPVSPTGRVIATLMLVNGVVLISVVTAIIAARFVQDPDQGENAVTLDVLDERLARIEVALARLQSAGGTDPDDPPGQAEGHPS</sequence>
<dbReference type="Gene3D" id="1.10.287.70">
    <property type="match status" value="1"/>
</dbReference>
<evidence type="ECO:0000256" key="3">
    <source>
        <dbReference type="ARBA" id="ARBA00022692"/>
    </source>
</evidence>
<protein>
    <submittedName>
        <fullName evidence="11">Potassium channel family protein</fullName>
    </submittedName>
</protein>
<dbReference type="InterPro" id="IPR013099">
    <property type="entry name" value="K_chnl_dom"/>
</dbReference>
<proteinExistence type="predicted"/>
<dbReference type="RefSeq" id="WP_386763630.1">
    <property type="nucleotide sequence ID" value="NZ_JBHSTI010000002.1"/>
</dbReference>
<dbReference type="PANTHER" id="PTHR11537">
    <property type="entry name" value="VOLTAGE-GATED POTASSIUM CHANNEL"/>
    <property type="match status" value="1"/>
</dbReference>